<dbReference type="InterPro" id="IPR021866">
    <property type="entry name" value="SpoIIAA-like"/>
</dbReference>
<reference evidence="1 2" key="1">
    <citation type="submission" date="2015-07" db="EMBL/GenBank/DDBJ databases">
        <title>Genome analysis of myxobacterium Chondromyces crocatus Cm c5 reveals a high potential for natural compound synthesis and the genetic basis for the loss of fruiting body formation.</title>
        <authorList>
            <person name="Zaburannyi N."/>
            <person name="Bunk B."/>
            <person name="Maier J."/>
            <person name="Overmann J."/>
            <person name="Mueller R."/>
        </authorList>
    </citation>
    <scope>NUCLEOTIDE SEQUENCE [LARGE SCALE GENOMIC DNA]</scope>
    <source>
        <strain evidence="1 2">Cm c5</strain>
    </source>
</reference>
<dbReference type="Proteomes" id="UP000067626">
    <property type="component" value="Chromosome"/>
</dbReference>
<dbReference type="STRING" id="52.CMC5_020990"/>
<dbReference type="OrthoDB" id="9840167at2"/>
<protein>
    <recommendedName>
        <fullName evidence="3">STAS/SEC14 domain-containing protein</fullName>
    </recommendedName>
</protein>
<gene>
    <name evidence="1" type="ORF">CMC5_020990</name>
</gene>
<sequence>MIEDSFGKHHLRYTAPALIEFTVRGPISEQDAVGITGFITEHTRTQPDVLVLVDVTEMGSMSPGARKLAAVSAEQVAYRVLAFHGASFQTRLLVTLTIGAMRLLSDSNHEVRFFKSPTEARTWIEARHHALYAAVPTRRSGTF</sequence>
<evidence type="ECO:0000313" key="2">
    <source>
        <dbReference type="Proteomes" id="UP000067626"/>
    </source>
</evidence>
<name>A0A0K1EBK2_CHOCO</name>
<dbReference type="SUPFAM" id="SSF52091">
    <property type="entry name" value="SpoIIaa-like"/>
    <property type="match status" value="1"/>
</dbReference>
<keyword evidence="2" id="KW-1185">Reference proteome</keyword>
<dbReference type="Gene3D" id="3.40.50.10600">
    <property type="entry name" value="SpoIIaa-like domains"/>
    <property type="match status" value="1"/>
</dbReference>
<dbReference type="EMBL" id="CP012159">
    <property type="protein sequence ID" value="AKT37958.1"/>
    <property type="molecule type" value="Genomic_DNA"/>
</dbReference>
<dbReference type="KEGG" id="ccro:CMC5_020990"/>
<evidence type="ECO:0000313" key="1">
    <source>
        <dbReference type="EMBL" id="AKT37958.1"/>
    </source>
</evidence>
<dbReference type="InterPro" id="IPR038396">
    <property type="entry name" value="SpoIIAA-like_sf"/>
</dbReference>
<dbReference type="AlphaFoldDB" id="A0A0K1EBK2"/>
<dbReference type="Pfam" id="PF11964">
    <property type="entry name" value="SpoIIAA-like"/>
    <property type="match status" value="1"/>
</dbReference>
<proteinExistence type="predicted"/>
<organism evidence="1 2">
    <name type="scientific">Chondromyces crocatus</name>
    <dbReference type="NCBI Taxonomy" id="52"/>
    <lineage>
        <taxon>Bacteria</taxon>
        <taxon>Pseudomonadati</taxon>
        <taxon>Myxococcota</taxon>
        <taxon>Polyangia</taxon>
        <taxon>Polyangiales</taxon>
        <taxon>Polyangiaceae</taxon>
        <taxon>Chondromyces</taxon>
    </lineage>
</organism>
<accession>A0A0K1EBK2</accession>
<dbReference type="RefSeq" id="WP_050430252.1">
    <property type="nucleotide sequence ID" value="NZ_CP012159.1"/>
</dbReference>
<evidence type="ECO:0008006" key="3">
    <source>
        <dbReference type="Google" id="ProtNLM"/>
    </source>
</evidence>
<dbReference type="InterPro" id="IPR036513">
    <property type="entry name" value="STAS_dom_sf"/>
</dbReference>